<sequence length="72" mass="7612">MIEMTMSVRGMTCVGCVNSVNEVLNRIEGVESAEVNLQTASARVCYDESRVAPDALLQAVNDAGFEASSISA</sequence>
<evidence type="ECO:0000256" key="1">
    <source>
        <dbReference type="ARBA" id="ARBA00022723"/>
    </source>
</evidence>
<dbReference type="SUPFAM" id="SSF55008">
    <property type="entry name" value="HMA, heavy metal-associated domain"/>
    <property type="match status" value="1"/>
</dbReference>
<dbReference type="Gene3D" id="3.30.70.100">
    <property type="match status" value="1"/>
</dbReference>
<dbReference type="PANTHER" id="PTHR46594:SF4">
    <property type="entry name" value="P-TYPE CATION-TRANSPORTING ATPASE"/>
    <property type="match status" value="1"/>
</dbReference>
<dbReference type="InterPro" id="IPR006121">
    <property type="entry name" value="HMA_dom"/>
</dbReference>
<gene>
    <name evidence="3" type="ORF">Ga0061063_0987</name>
</gene>
<dbReference type="STRING" id="375574.GCA_001418035_00779"/>
<evidence type="ECO:0000313" key="4">
    <source>
        <dbReference type="Proteomes" id="UP000243535"/>
    </source>
</evidence>
<dbReference type="GO" id="GO:0046872">
    <property type="term" value="F:metal ion binding"/>
    <property type="evidence" value="ECO:0007669"/>
    <property type="project" value="UniProtKB-KW"/>
</dbReference>
<proteinExistence type="predicted"/>
<feature type="domain" description="HMA" evidence="2">
    <location>
        <begin position="2"/>
        <end position="68"/>
    </location>
</feature>
<dbReference type="CDD" id="cd00371">
    <property type="entry name" value="HMA"/>
    <property type="match status" value="1"/>
</dbReference>
<evidence type="ECO:0000313" key="3">
    <source>
        <dbReference type="EMBL" id="CUA82131.1"/>
    </source>
</evidence>
<dbReference type="AlphaFoldDB" id="A0A0K6GTU3"/>
<keyword evidence="4" id="KW-1185">Reference proteome</keyword>
<organism evidence="3 4">
    <name type="scientific">Gulbenkiania indica</name>
    <dbReference type="NCBI Taxonomy" id="375574"/>
    <lineage>
        <taxon>Bacteria</taxon>
        <taxon>Pseudomonadati</taxon>
        <taxon>Pseudomonadota</taxon>
        <taxon>Betaproteobacteria</taxon>
        <taxon>Neisseriales</taxon>
        <taxon>Chromobacteriaceae</taxon>
        <taxon>Gulbenkiania</taxon>
    </lineage>
</organism>
<dbReference type="Pfam" id="PF00403">
    <property type="entry name" value="HMA"/>
    <property type="match status" value="1"/>
</dbReference>
<reference evidence="4" key="1">
    <citation type="submission" date="2015-08" db="EMBL/GenBank/DDBJ databases">
        <authorList>
            <person name="Varghese N."/>
        </authorList>
    </citation>
    <scope>NUCLEOTIDE SEQUENCE [LARGE SCALE GENOMIC DNA]</scope>
    <source>
        <strain evidence="4">DSM 17901</strain>
    </source>
</reference>
<evidence type="ECO:0000259" key="2">
    <source>
        <dbReference type="PROSITE" id="PS50846"/>
    </source>
</evidence>
<protein>
    <submittedName>
        <fullName evidence="3">Copper chaperone CopZ</fullName>
    </submittedName>
</protein>
<dbReference type="RefSeq" id="WP_054285683.1">
    <property type="nucleotide sequence ID" value="NZ_CYHA01000002.1"/>
</dbReference>
<dbReference type="EMBL" id="CYHA01000002">
    <property type="protein sequence ID" value="CUA82131.1"/>
    <property type="molecule type" value="Genomic_DNA"/>
</dbReference>
<name>A0A0K6GTU3_9NEIS</name>
<dbReference type="PROSITE" id="PS01047">
    <property type="entry name" value="HMA_1"/>
    <property type="match status" value="1"/>
</dbReference>
<dbReference type="PANTHER" id="PTHR46594">
    <property type="entry name" value="P-TYPE CATION-TRANSPORTING ATPASE"/>
    <property type="match status" value="1"/>
</dbReference>
<dbReference type="InterPro" id="IPR036163">
    <property type="entry name" value="HMA_dom_sf"/>
</dbReference>
<dbReference type="InterPro" id="IPR017969">
    <property type="entry name" value="Heavy-metal-associated_CS"/>
</dbReference>
<keyword evidence="1" id="KW-0479">Metal-binding</keyword>
<dbReference type="OrthoDB" id="9813965at2"/>
<dbReference type="PROSITE" id="PS50846">
    <property type="entry name" value="HMA_2"/>
    <property type="match status" value="1"/>
</dbReference>
<dbReference type="InterPro" id="IPR001802">
    <property type="entry name" value="MerP/CopZ"/>
</dbReference>
<dbReference type="FunFam" id="3.30.70.100:FF:000005">
    <property type="entry name" value="Copper-exporting P-type ATPase A"/>
    <property type="match status" value="1"/>
</dbReference>
<accession>A0A0K6GTU3</accession>
<dbReference type="PRINTS" id="PR00946">
    <property type="entry name" value="HGSCAVENGER"/>
</dbReference>
<dbReference type="Proteomes" id="UP000243535">
    <property type="component" value="Unassembled WGS sequence"/>
</dbReference>